<dbReference type="EMBL" id="CAWUFR010000011">
    <property type="protein sequence ID" value="CAK6952958.1"/>
    <property type="molecule type" value="Genomic_DNA"/>
</dbReference>
<keyword evidence="3" id="KW-1185">Reference proteome</keyword>
<proteinExistence type="predicted"/>
<feature type="transmembrane region" description="Helical" evidence="1">
    <location>
        <begin position="64"/>
        <end position="83"/>
    </location>
</feature>
<evidence type="ECO:0000313" key="2">
    <source>
        <dbReference type="EMBL" id="CAK6952958.1"/>
    </source>
</evidence>
<accession>A0AAV1N113</accession>
<comment type="caution">
    <text evidence="2">The sequence shown here is derived from an EMBL/GenBank/DDBJ whole genome shotgun (WGS) entry which is preliminary data.</text>
</comment>
<reference evidence="2 3" key="1">
    <citation type="submission" date="2024-01" db="EMBL/GenBank/DDBJ databases">
        <authorList>
            <person name="Alioto T."/>
            <person name="Alioto T."/>
            <person name="Gomez Garrido J."/>
        </authorList>
    </citation>
    <scope>NUCLEOTIDE SEQUENCE [LARGE SCALE GENOMIC DNA]</scope>
</reference>
<evidence type="ECO:0000313" key="3">
    <source>
        <dbReference type="Proteomes" id="UP001314229"/>
    </source>
</evidence>
<evidence type="ECO:0000256" key="1">
    <source>
        <dbReference type="SAM" id="Phobius"/>
    </source>
</evidence>
<dbReference type="PANTHER" id="PTHR33444">
    <property type="entry name" value="SI:DKEY-19B23.12-RELATED"/>
    <property type="match status" value="1"/>
</dbReference>
<dbReference type="PANTHER" id="PTHR33444:SF2">
    <property type="entry name" value="MARVEL DOMAIN-CONTAINING PROTEIN"/>
    <property type="match status" value="1"/>
</dbReference>
<organism evidence="2 3">
    <name type="scientific">Scomber scombrus</name>
    <name type="common">Atlantic mackerel</name>
    <name type="synonym">Scomber vernalis</name>
    <dbReference type="NCBI Taxonomy" id="13677"/>
    <lineage>
        <taxon>Eukaryota</taxon>
        <taxon>Metazoa</taxon>
        <taxon>Chordata</taxon>
        <taxon>Craniata</taxon>
        <taxon>Vertebrata</taxon>
        <taxon>Euteleostomi</taxon>
        <taxon>Actinopterygii</taxon>
        <taxon>Neopterygii</taxon>
        <taxon>Teleostei</taxon>
        <taxon>Neoteleostei</taxon>
        <taxon>Acanthomorphata</taxon>
        <taxon>Pelagiaria</taxon>
        <taxon>Scombriformes</taxon>
        <taxon>Scombridae</taxon>
        <taxon>Scomber</taxon>
    </lineage>
</organism>
<gene>
    <name evidence="2" type="ORF">FSCOSCO3_A025507</name>
</gene>
<keyword evidence="1" id="KW-1133">Transmembrane helix</keyword>
<feature type="transmembrane region" description="Helical" evidence="1">
    <location>
        <begin position="104"/>
        <end position="125"/>
    </location>
</feature>
<dbReference type="Proteomes" id="UP001314229">
    <property type="component" value="Unassembled WGS sequence"/>
</dbReference>
<dbReference type="AlphaFoldDB" id="A0AAV1N113"/>
<sequence>MAAPSESRPVTVTFGAVWRLQLDPQTSRPPRLSVCAKVAAVILARTIFGVVYLKDCPQQPNIPIYLLGLALVHLIMIPFMNVPRERDTAQPYVRSRFIKPCLQLLVGLSSIVWILAGSVWVFSIYKPNYDPAAADGLYCNKTLYTFAFWNVVWELFSLFVVLAILCKGLLCYMVITPVPTQREFYGNV</sequence>
<feature type="transmembrane region" description="Helical" evidence="1">
    <location>
        <begin position="155"/>
        <end position="175"/>
    </location>
</feature>
<keyword evidence="1" id="KW-0472">Membrane</keyword>
<dbReference type="InterPro" id="IPR040350">
    <property type="entry name" value="TMEM272"/>
</dbReference>
<name>A0AAV1N113_SCOSC</name>
<keyword evidence="1 2" id="KW-0812">Transmembrane</keyword>
<protein>
    <submittedName>
        <fullName evidence="2">Transmembrane protein 272-like</fullName>
    </submittedName>
</protein>